<evidence type="ECO:0000313" key="2">
    <source>
        <dbReference type="Proteomes" id="UP001500742"/>
    </source>
</evidence>
<gene>
    <name evidence="1" type="ORF">GCM10022210_05020</name>
</gene>
<dbReference type="RefSeq" id="WP_259090878.1">
    <property type="nucleotide sequence ID" value="NZ_BAAAZC010000004.1"/>
</dbReference>
<keyword evidence="2" id="KW-1185">Reference proteome</keyword>
<comment type="caution">
    <text evidence="1">The sequence shown here is derived from an EMBL/GenBank/DDBJ whole genome shotgun (WGS) entry which is preliminary data.</text>
</comment>
<accession>A0ABP7P5Y5</accession>
<dbReference type="EMBL" id="BAAAZC010000004">
    <property type="protein sequence ID" value="GAA3960328.1"/>
    <property type="molecule type" value="Genomic_DNA"/>
</dbReference>
<protein>
    <submittedName>
        <fullName evidence="1">Uncharacterized protein</fullName>
    </submittedName>
</protein>
<dbReference type="Proteomes" id="UP001500742">
    <property type="component" value="Unassembled WGS sequence"/>
</dbReference>
<name>A0ABP7P5Y5_9SPHI</name>
<evidence type="ECO:0000313" key="1">
    <source>
        <dbReference type="EMBL" id="GAA3960328.1"/>
    </source>
</evidence>
<reference evidence="2" key="1">
    <citation type="journal article" date="2019" name="Int. J. Syst. Evol. Microbiol.">
        <title>The Global Catalogue of Microorganisms (GCM) 10K type strain sequencing project: providing services to taxonomists for standard genome sequencing and annotation.</title>
        <authorList>
            <consortium name="The Broad Institute Genomics Platform"/>
            <consortium name="The Broad Institute Genome Sequencing Center for Infectious Disease"/>
            <person name="Wu L."/>
            <person name="Ma J."/>
        </authorList>
    </citation>
    <scope>NUCLEOTIDE SEQUENCE [LARGE SCALE GENOMIC DNA]</scope>
    <source>
        <strain evidence="2">JCM 16601</strain>
    </source>
</reference>
<proteinExistence type="predicted"/>
<sequence>MTDKVFATNAQKEDFKERFAKIVEHNDSLNEKYSIQFFDTPTKSNYVIKGLDGKSMNVNEKLSFEEIEEYKELKSNWQAVKKKRI</sequence>
<organism evidence="1 2">
    <name type="scientific">Mucilaginibacter dorajii</name>
    <dbReference type="NCBI Taxonomy" id="692994"/>
    <lineage>
        <taxon>Bacteria</taxon>
        <taxon>Pseudomonadati</taxon>
        <taxon>Bacteroidota</taxon>
        <taxon>Sphingobacteriia</taxon>
        <taxon>Sphingobacteriales</taxon>
        <taxon>Sphingobacteriaceae</taxon>
        <taxon>Mucilaginibacter</taxon>
    </lineage>
</organism>